<keyword evidence="2" id="KW-1133">Transmembrane helix</keyword>
<sequence>MKKLFFSRLPYAGIFLVIIALFGGAVLLLWNWLFPAIFGLPEISYIQAVGLLALARILFGGIGGSRRLAGIGLAGGGRGHNNPFREKWMQMSDEERREFIAKRHGLHDFWGGHNDHDHDKNGKKEDDTK</sequence>
<keyword evidence="2" id="KW-0812">Transmembrane</keyword>
<gene>
    <name evidence="3" type="ordered locus">TREPR_2305</name>
</gene>
<reference evidence="4" key="1">
    <citation type="submission" date="2009-12" db="EMBL/GenBank/DDBJ databases">
        <title>Complete sequence of Treponema primitia strain ZAS-2.</title>
        <authorList>
            <person name="Tetu S.G."/>
            <person name="Matson E."/>
            <person name="Ren Q."/>
            <person name="Seshadri R."/>
            <person name="Elbourne L."/>
            <person name="Hassan K.A."/>
            <person name="Durkin A."/>
            <person name="Radune D."/>
            <person name="Mohamoud Y."/>
            <person name="Shay R."/>
            <person name="Jin S."/>
            <person name="Zhang X."/>
            <person name="Lucey K."/>
            <person name="Ballor N.R."/>
            <person name="Ottesen E."/>
            <person name="Rosenthal R."/>
            <person name="Allen A."/>
            <person name="Leadbetter J.R."/>
            <person name="Paulsen I.T."/>
        </authorList>
    </citation>
    <scope>NUCLEOTIDE SEQUENCE [LARGE SCALE GENOMIC DNA]</scope>
    <source>
        <strain evidence="4">ATCC BAA-887 / DSM 12427 / ZAS-2</strain>
    </source>
</reference>
<feature type="region of interest" description="Disordered" evidence="1">
    <location>
        <begin position="107"/>
        <end position="129"/>
    </location>
</feature>
<proteinExistence type="predicted"/>
<feature type="transmembrane region" description="Helical" evidence="2">
    <location>
        <begin position="45"/>
        <end position="63"/>
    </location>
</feature>
<feature type="compositionally biased region" description="Basic and acidic residues" evidence="1">
    <location>
        <begin position="113"/>
        <end position="129"/>
    </location>
</feature>
<evidence type="ECO:0000256" key="2">
    <source>
        <dbReference type="SAM" id="Phobius"/>
    </source>
</evidence>
<dbReference type="KEGG" id="tpi:TREPR_2305"/>
<dbReference type="OrthoDB" id="123053at2"/>
<name>F5YI00_TREPZ</name>
<feature type="transmembrane region" description="Helical" evidence="2">
    <location>
        <begin position="12"/>
        <end position="33"/>
    </location>
</feature>
<dbReference type="Proteomes" id="UP000009223">
    <property type="component" value="Chromosome"/>
</dbReference>
<dbReference type="STRING" id="545694.TREPR_2305"/>
<dbReference type="EMBL" id="CP001843">
    <property type="protein sequence ID" value="AEF85510.1"/>
    <property type="molecule type" value="Genomic_DNA"/>
</dbReference>
<dbReference type="HOGENOM" id="CLU_139601_1_1_12"/>
<protein>
    <submittedName>
        <fullName evidence="3">Uncharacterized protein</fullName>
    </submittedName>
</protein>
<reference evidence="3 4" key="2">
    <citation type="journal article" date="2011" name="ISME J.">
        <title>RNA-seq reveals cooperative metabolic interactions between two termite-gut spirochete species in co-culture.</title>
        <authorList>
            <person name="Rosenthal A.Z."/>
            <person name="Matson E.G."/>
            <person name="Eldar A."/>
            <person name="Leadbetter J.R."/>
        </authorList>
    </citation>
    <scope>NUCLEOTIDE SEQUENCE [LARGE SCALE GENOMIC DNA]</scope>
    <source>
        <strain evidence="4">ATCC BAA-887 / DSM 12427 / ZAS-2</strain>
    </source>
</reference>
<organism evidence="3 4">
    <name type="scientific">Treponema primitia (strain ATCC BAA-887 / DSM 12427 / ZAS-2)</name>
    <dbReference type="NCBI Taxonomy" id="545694"/>
    <lineage>
        <taxon>Bacteria</taxon>
        <taxon>Pseudomonadati</taxon>
        <taxon>Spirochaetota</taxon>
        <taxon>Spirochaetia</taxon>
        <taxon>Spirochaetales</taxon>
        <taxon>Treponemataceae</taxon>
        <taxon>Treponema</taxon>
    </lineage>
</organism>
<evidence type="ECO:0000313" key="3">
    <source>
        <dbReference type="EMBL" id="AEF85510.1"/>
    </source>
</evidence>
<evidence type="ECO:0000256" key="1">
    <source>
        <dbReference type="SAM" id="MobiDB-lite"/>
    </source>
</evidence>
<evidence type="ECO:0000313" key="4">
    <source>
        <dbReference type="Proteomes" id="UP000009223"/>
    </source>
</evidence>
<keyword evidence="4" id="KW-1185">Reference proteome</keyword>
<keyword evidence="2" id="KW-0472">Membrane</keyword>
<dbReference type="RefSeq" id="WP_015707897.1">
    <property type="nucleotide sequence ID" value="NC_015578.1"/>
</dbReference>
<dbReference type="AlphaFoldDB" id="F5YI00"/>
<accession>F5YI00</accession>